<protein>
    <recommendedName>
        <fullName evidence="4">Secreted protein</fullName>
    </recommendedName>
</protein>
<organism evidence="2 3">
    <name type="scientific">Pyronema omphalodes (strain CBS 100304)</name>
    <name type="common">Pyronema confluens</name>
    <dbReference type="NCBI Taxonomy" id="1076935"/>
    <lineage>
        <taxon>Eukaryota</taxon>
        <taxon>Fungi</taxon>
        <taxon>Dikarya</taxon>
        <taxon>Ascomycota</taxon>
        <taxon>Pezizomycotina</taxon>
        <taxon>Pezizomycetes</taxon>
        <taxon>Pezizales</taxon>
        <taxon>Pyronemataceae</taxon>
        <taxon>Pyronema</taxon>
    </lineage>
</organism>
<name>U4LC70_PYROM</name>
<evidence type="ECO:0000313" key="2">
    <source>
        <dbReference type="EMBL" id="CCX12018.1"/>
    </source>
</evidence>
<feature type="chain" id="PRO_5004651470" description="Secreted protein" evidence="1">
    <location>
        <begin position="20"/>
        <end position="92"/>
    </location>
</feature>
<keyword evidence="1" id="KW-0732">Signal</keyword>
<dbReference type="EMBL" id="HF935675">
    <property type="protein sequence ID" value="CCX12018.1"/>
    <property type="molecule type" value="Genomic_DNA"/>
</dbReference>
<dbReference type="Proteomes" id="UP000018144">
    <property type="component" value="Unassembled WGS sequence"/>
</dbReference>
<proteinExistence type="predicted"/>
<evidence type="ECO:0000313" key="3">
    <source>
        <dbReference type="Proteomes" id="UP000018144"/>
    </source>
</evidence>
<feature type="signal peptide" evidence="1">
    <location>
        <begin position="1"/>
        <end position="19"/>
    </location>
</feature>
<accession>U4LC70</accession>
<evidence type="ECO:0008006" key="4">
    <source>
        <dbReference type="Google" id="ProtNLM"/>
    </source>
</evidence>
<evidence type="ECO:0000256" key="1">
    <source>
        <dbReference type="SAM" id="SignalP"/>
    </source>
</evidence>
<keyword evidence="3" id="KW-1185">Reference proteome</keyword>
<sequence>MGLRFALLLYITERAFVGASVSATTITKLSHHERRPDYGWKGDEDGRVNLTWPFSLAPCVVGTSLRVLAYLVCKICGVVRDHILFCVGIRII</sequence>
<reference evidence="2 3" key="1">
    <citation type="journal article" date="2013" name="PLoS Genet.">
        <title>The genome and development-dependent transcriptomes of Pyronema confluens: a window into fungal evolution.</title>
        <authorList>
            <person name="Traeger S."/>
            <person name="Altegoer F."/>
            <person name="Freitag M."/>
            <person name="Gabaldon T."/>
            <person name="Kempken F."/>
            <person name="Kumar A."/>
            <person name="Marcet-Houben M."/>
            <person name="Poggeler S."/>
            <person name="Stajich J.E."/>
            <person name="Nowrousian M."/>
        </authorList>
    </citation>
    <scope>NUCLEOTIDE SEQUENCE [LARGE SCALE GENOMIC DNA]</scope>
    <source>
        <strain evidence="3">CBS 100304</strain>
        <tissue evidence="2">Vegetative mycelium</tissue>
    </source>
</reference>
<gene>
    <name evidence="2" type="ORF">PCON_11612</name>
</gene>
<dbReference type="AlphaFoldDB" id="U4LC70"/>